<evidence type="ECO:0000256" key="13">
    <source>
        <dbReference type="PIRSR" id="PIRSR603542-2"/>
    </source>
</evidence>
<dbReference type="UniPathway" id="UPA00017"/>
<comment type="function">
    <text evidence="1">Involved in the biosynthesis of the siderophore enterobactin (enterochelin), which is a macrocyclic trimeric lactone of N-(2,3-dihydroxybenzoyl)-serine. The serine trilactone serves as a scaffolding for the three catechol functionalities that provide hexadentate coordination for the tightly ligated iron(2+) atoms. Plays an essential role in the assembly of the enterobactin by catalyzing the transfer of the 4'-phosphopantetheine (Ppant) moiety from coenzyme A to the apo-domains of both EntB (ArCP domain) and EntF (PCP domain) to yield their holo-forms which make them competent for the activation of 2,3-dihydroxybenzoate (DHB) and L-serine, respectively.</text>
</comment>
<dbReference type="Pfam" id="PF01648">
    <property type="entry name" value="ACPS"/>
    <property type="match status" value="1"/>
</dbReference>
<feature type="binding site" evidence="12">
    <location>
        <position position="66"/>
    </location>
    <ligand>
        <name>CoA</name>
        <dbReference type="ChEBI" id="CHEBI:57287"/>
    </ligand>
</feature>
<comment type="pathway">
    <text evidence="2">Siderophore biosynthesis; enterobactin biosynthesis.</text>
</comment>
<keyword evidence="7" id="KW-0259">Enterobactin biosynthesis</keyword>
<dbReference type="AlphaFoldDB" id="A0A841PVI1"/>
<comment type="subunit">
    <text evidence="4">EntB, EntD, EntE, and EntF form a multienzyme complex called enterobactin synthase.</text>
</comment>
<comment type="caution">
    <text evidence="16">The sequence shown here is derived from an EMBL/GenBank/DDBJ whole genome shotgun (WGS) entry which is preliminary data.</text>
</comment>
<comment type="catalytic activity">
    <reaction evidence="10">
        <text>apo-[aryl-carrier protein] + CoA = holo-[aryl-carrier protein] + adenosine 3',5'-bisphosphate + H(+)</text>
        <dbReference type="Rhea" id="RHEA:48404"/>
        <dbReference type="Rhea" id="RHEA-COMP:15903"/>
        <dbReference type="Rhea" id="RHEA-COMP:17557"/>
        <dbReference type="ChEBI" id="CHEBI:15378"/>
        <dbReference type="ChEBI" id="CHEBI:29999"/>
        <dbReference type="ChEBI" id="CHEBI:57287"/>
        <dbReference type="ChEBI" id="CHEBI:58343"/>
        <dbReference type="ChEBI" id="CHEBI:64479"/>
    </reaction>
</comment>
<dbReference type="GO" id="GO:0000287">
    <property type="term" value="F:magnesium ion binding"/>
    <property type="evidence" value="ECO:0007669"/>
    <property type="project" value="InterPro"/>
</dbReference>
<dbReference type="Pfam" id="PF17837">
    <property type="entry name" value="4PPT_N"/>
    <property type="match status" value="1"/>
</dbReference>
<feature type="binding site" evidence="12">
    <location>
        <position position="167"/>
    </location>
    <ligand>
        <name>CoA</name>
        <dbReference type="ChEBI" id="CHEBI:57287"/>
    </ligand>
</feature>
<keyword evidence="17" id="KW-1185">Reference proteome</keyword>
<feature type="binding site" evidence="12">
    <location>
        <position position="124"/>
    </location>
    <ligand>
        <name>CoA</name>
        <dbReference type="ChEBI" id="CHEBI:57287"/>
    </ligand>
</feature>
<evidence type="ECO:0000256" key="8">
    <source>
        <dbReference type="ARBA" id="ARBA00029894"/>
    </source>
</evidence>
<evidence type="ECO:0000256" key="12">
    <source>
        <dbReference type="PIRSR" id="PIRSR603542-1"/>
    </source>
</evidence>
<evidence type="ECO:0000256" key="10">
    <source>
        <dbReference type="ARBA" id="ARBA00049176"/>
    </source>
</evidence>
<evidence type="ECO:0000259" key="15">
    <source>
        <dbReference type="Pfam" id="PF17837"/>
    </source>
</evidence>
<dbReference type="InterPro" id="IPR037143">
    <property type="entry name" value="4-PPantetheinyl_Trfase_dom_sf"/>
</dbReference>
<dbReference type="InterPro" id="IPR008278">
    <property type="entry name" value="4-PPantetheinyl_Trfase_dom"/>
</dbReference>
<dbReference type="InterPro" id="IPR003542">
    <property type="entry name" value="Enbac_synth_compD-like"/>
</dbReference>
<keyword evidence="13" id="KW-0479">Metal-binding</keyword>
<evidence type="ECO:0000256" key="9">
    <source>
        <dbReference type="ARBA" id="ARBA00031996"/>
    </source>
</evidence>
<keyword evidence="13" id="KW-0460">Magnesium</keyword>
<dbReference type="GO" id="GO:0009239">
    <property type="term" value="P:enterobactin biosynthetic process"/>
    <property type="evidence" value="ECO:0007669"/>
    <property type="project" value="UniProtKB-UniPathway"/>
</dbReference>
<comment type="catalytic activity">
    <reaction evidence="11">
        <text>apo-[peptidyl-carrier protein] + CoA = holo-[peptidyl-carrier protein] + adenosine 3',5'-bisphosphate + H(+)</text>
        <dbReference type="Rhea" id="RHEA:46228"/>
        <dbReference type="Rhea" id="RHEA-COMP:11479"/>
        <dbReference type="Rhea" id="RHEA-COMP:11480"/>
        <dbReference type="ChEBI" id="CHEBI:15378"/>
        <dbReference type="ChEBI" id="CHEBI:29999"/>
        <dbReference type="ChEBI" id="CHEBI:57287"/>
        <dbReference type="ChEBI" id="CHEBI:58343"/>
        <dbReference type="ChEBI" id="CHEBI:64479"/>
    </reaction>
</comment>
<feature type="binding site" evidence="13">
    <location>
        <position position="126"/>
    </location>
    <ligand>
        <name>Mg(2+)</name>
        <dbReference type="ChEBI" id="CHEBI:18420"/>
    </ligand>
</feature>
<protein>
    <recommendedName>
        <fullName evidence="5">Enterobactin synthase component D</fullName>
    </recommendedName>
    <alternativeName>
        <fullName evidence="8">4'-phosphopantetheinyl transferase EntD</fullName>
    </alternativeName>
    <alternativeName>
        <fullName evidence="9">Enterochelin synthase D</fullName>
    </alternativeName>
</protein>
<dbReference type="InterPro" id="IPR041354">
    <property type="entry name" value="4PPT_N"/>
</dbReference>
<dbReference type="GO" id="GO:0008897">
    <property type="term" value="F:holo-[acyl-carrier-protein] synthase activity"/>
    <property type="evidence" value="ECO:0007669"/>
    <property type="project" value="InterPro"/>
</dbReference>
<evidence type="ECO:0000256" key="3">
    <source>
        <dbReference type="ARBA" id="ARBA00008342"/>
    </source>
</evidence>
<sequence>MTRPPSPESALAQASLLQAMVAIAPKSVRVGCRVIQDGDEAHLLPEEARSILARQPAMRRASGAARWIAHGLLADVGVNDFAILRAPSGTPVWPDGITGSLAHDDEMAVAAVAPVADIGSLGIDVEPAQPLPDDILALVATRSDRTDAADRRLAGRVLFCAKEAVYKAVYPLDREILGYEDIEVDLNAGRAMTKGGRKVSLAYCVAPRVVVLAFVDGGRFRSRADGGNG</sequence>
<accession>A0A841PVI1</accession>
<proteinExistence type="inferred from homology"/>
<dbReference type="Gene3D" id="3.90.470.20">
    <property type="entry name" value="4'-phosphopantetheinyl transferase domain"/>
    <property type="match status" value="1"/>
</dbReference>
<name>A0A841PVI1_9HYPH</name>
<evidence type="ECO:0000256" key="1">
    <source>
        <dbReference type="ARBA" id="ARBA00003937"/>
    </source>
</evidence>
<evidence type="ECO:0000259" key="14">
    <source>
        <dbReference type="Pfam" id="PF01648"/>
    </source>
</evidence>
<evidence type="ECO:0000313" key="16">
    <source>
        <dbReference type="EMBL" id="MBB6412385.1"/>
    </source>
</evidence>
<feature type="domain" description="4'-phosphopantetheinyl transferase" evidence="14">
    <location>
        <begin position="120"/>
        <end position="194"/>
    </location>
</feature>
<reference evidence="16 17" key="1">
    <citation type="submission" date="2020-08" db="EMBL/GenBank/DDBJ databases">
        <title>Genomic Encyclopedia of Type Strains, Phase IV (KMG-IV): sequencing the most valuable type-strain genomes for metagenomic binning, comparative biology and taxonomic classification.</title>
        <authorList>
            <person name="Goeker M."/>
        </authorList>
    </citation>
    <scope>NUCLEOTIDE SEQUENCE [LARGE SCALE GENOMIC DNA]</scope>
    <source>
        <strain evidence="16 17">DSM 100039</strain>
    </source>
</reference>
<evidence type="ECO:0000256" key="11">
    <source>
        <dbReference type="ARBA" id="ARBA00049191"/>
    </source>
</evidence>
<evidence type="ECO:0000313" key="17">
    <source>
        <dbReference type="Proteomes" id="UP000556329"/>
    </source>
</evidence>
<dbReference type="EMBL" id="JACHEF010000005">
    <property type="protein sequence ID" value="MBB6412385.1"/>
    <property type="molecule type" value="Genomic_DNA"/>
</dbReference>
<comment type="similarity">
    <text evidence="3">Belongs to the P-Pant transferase superfamily. EntD family.</text>
</comment>
<evidence type="ECO:0000256" key="6">
    <source>
        <dbReference type="ARBA" id="ARBA00022679"/>
    </source>
</evidence>
<feature type="binding site" evidence="12">
    <location>
        <position position="177"/>
    </location>
    <ligand>
        <name>CoA</name>
        <dbReference type="ChEBI" id="CHEBI:57287"/>
    </ligand>
</feature>
<feature type="binding site" evidence="13">
    <location>
        <position position="124"/>
    </location>
    <ligand>
        <name>Mg(2+)</name>
        <dbReference type="ChEBI" id="CHEBI:18420"/>
    </ligand>
</feature>
<dbReference type="Proteomes" id="UP000556329">
    <property type="component" value="Unassembled WGS sequence"/>
</dbReference>
<dbReference type="PANTHER" id="PTHR38096">
    <property type="entry name" value="ENTEROBACTIN SYNTHASE COMPONENT D"/>
    <property type="match status" value="1"/>
</dbReference>
<evidence type="ECO:0000256" key="5">
    <source>
        <dbReference type="ARBA" id="ARBA00019087"/>
    </source>
</evidence>
<evidence type="ECO:0000256" key="7">
    <source>
        <dbReference type="ARBA" id="ARBA00023191"/>
    </source>
</evidence>
<dbReference type="PANTHER" id="PTHR38096:SF1">
    <property type="entry name" value="ENTEROBACTIN SYNTHASE COMPONENT D"/>
    <property type="match status" value="1"/>
</dbReference>
<dbReference type="PRINTS" id="PR01399">
    <property type="entry name" value="ENTSNTHTASED"/>
</dbReference>
<evidence type="ECO:0000256" key="4">
    <source>
        <dbReference type="ARBA" id="ARBA00011503"/>
    </source>
</evidence>
<keyword evidence="6 16" id="KW-0808">Transferase</keyword>
<feature type="domain" description="4'-phosphopantetheinyl transferase N-terminal" evidence="15">
    <location>
        <begin position="57"/>
        <end position="113"/>
    </location>
</feature>
<feature type="binding site" evidence="12">
    <location>
        <position position="163"/>
    </location>
    <ligand>
        <name>CoA</name>
        <dbReference type="ChEBI" id="CHEBI:57287"/>
    </ligand>
</feature>
<comment type="cofactor">
    <cofactor evidence="13">
        <name>Mg(2+)</name>
        <dbReference type="ChEBI" id="CHEBI:18420"/>
    </cofactor>
</comment>
<gene>
    <name evidence="16" type="ORF">HNQ71_005075</name>
</gene>
<organism evidence="16 17">
    <name type="scientific">Mesorhizobium sangaii</name>
    <dbReference type="NCBI Taxonomy" id="505389"/>
    <lineage>
        <taxon>Bacteria</taxon>
        <taxon>Pseudomonadati</taxon>
        <taxon>Pseudomonadota</taxon>
        <taxon>Alphaproteobacteria</taxon>
        <taxon>Hyphomicrobiales</taxon>
        <taxon>Phyllobacteriaceae</taxon>
        <taxon>Mesorhizobium</taxon>
    </lineage>
</organism>
<evidence type="ECO:0000256" key="2">
    <source>
        <dbReference type="ARBA" id="ARBA00004993"/>
    </source>
</evidence>
<dbReference type="GO" id="GO:0009366">
    <property type="term" value="C:enterobactin synthetase complex"/>
    <property type="evidence" value="ECO:0007669"/>
    <property type="project" value="InterPro"/>
</dbReference>
<dbReference type="RefSeq" id="WP_246461996.1">
    <property type="nucleotide sequence ID" value="NZ_JACHEF010000005.1"/>
</dbReference>
<dbReference type="SUPFAM" id="SSF56214">
    <property type="entry name" value="4'-phosphopantetheinyl transferase"/>
    <property type="match status" value="1"/>
</dbReference>
<dbReference type="GO" id="GO:0005886">
    <property type="term" value="C:plasma membrane"/>
    <property type="evidence" value="ECO:0007669"/>
    <property type="project" value="TreeGrafter"/>
</dbReference>